<evidence type="ECO:0000256" key="2">
    <source>
        <dbReference type="ARBA" id="ARBA00023125"/>
    </source>
</evidence>
<dbReference type="SUPFAM" id="SSF46785">
    <property type="entry name" value="Winged helix' DNA-binding domain"/>
    <property type="match status" value="1"/>
</dbReference>
<evidence type="ECO:0000256" key="4">
    <source>
        <dbReference type="SAM" id="MobiDB-lite"/>
    </source>
</evidence>
<dbReference type="InterPro" id="IPR000524">
    <property type="entry name" value="Tscrpt_reg_HTH_GntR"/>
</dbReference>
<proteinExistence type="predicted"/>
<accession>A0A2T1HNN0</accession>
<dbReference type="SMART" id="SM00345">
    <property type="entry name" value="HTH_GNTR"/>
    <property type="match status" value="1"/>
</dbReference>
<dbReference type="Proteomes" id="UP000239772">
    <property type="component" value="Unassembled WGS sequence"/>
</dbReference>
<comment type="caution">
    <text evidence="6">The sequence shown here is derived from an EMBL/GenBank/DDBJ whole genome shotgun (WGS) entry which is preliminary data.</text>
</comment>
<dbReference type="GO" id="GO:0003677">
    <property type="term" value="F:DNA binding"/>
    <property type="evidence" value="ECO:0007669"/>
    <property type="project" value="UniProtKB-KW"/>
</dbReference>
<dbReference type="CDD" id="cd07377">
    <property type="entry name" value="WHTH_GntR"/>
    <property type="match status" value="1"/>
</dbReference>
<dbReference type="Gene3D" id="1.20.120.530">
    <property type="entry name" value="GntR ligand-binding domain-like"/>
    <property type="match status" value="1"/>
</dbReference>
<dbReference type="Pfam" id="PF07729">
    <property type="entry name" value="FCD"/>
    <property type="match status" value="1"/>
</dbReference>
<dbReference type="AlphaFoldDB" id="A0A2T1HNN0"/>
<dbReference type="SUPFAM" id="SSF48008">
    <property type="entry name" value="GntR ligand-binding domain-like"/>
    <property type="match status" value="1"/>
</dbReference>
<evidence type="ECO:0000256" key="1">
    <source>
        <dbReference type="ARBA" id="ARBA00023015"/>
    </source>
</evidence>
<keyword evidence="1" id="KW-0805">Transcription regulation</keyword>
<feature type="compositionally biased region" description="Low complexity" evidence="4">
    <location>
        <begin position="8"/>
        <end position="21"/>
    </location>
</feature>
<dbReference type="OrthoDB" id="9788098at2"/>
<sequence length="246" mass="26222">MVRKRQNAASLSPSGPLASGLRLAENREPVPRSIAARLHQMIADGELGPGSQLPSQRDLSERFGVSRASLREALSVLEALGLIQVRPGRGVFVSGDGERRTEWPFPNLGSERDAYEARLALEGQAAALAAVRADDAGLARLAQTVEDLARAQERGDIVAMSAADAAFHDTLLDLCGNRLMASMYRSVREVMVASQSLPMASRANLEETVREHQAILAALRARNATAAAAQMTAHIRAAAGRIAIAI</sequence>
<dbReference type="InterPro" id="IPR036390">
    <property type="entry name" value="WH_DNA-bd_sf"/>
</dbReference>
<dbReference type="Pfam" id="PF00392">
    <property type="entry name" value="GntR"/>
    <property type="match status" value="1"/>
</dbReference>
<evidence type="ECO:0000313" key="7">
    <source>
        <dbReference type="Proteomes" id="UP000239772"/>
    </source>
</evidence>
<keyword evidence="2" id="KW-0238">DNA-binding</keyword>
<feature type="region of interest" description="Disordered" evidence="4">
    <location>
        <begin position="1"/>
        <end position="24"/>
    </location>
</feature>
<dbReference type="PROSITE" id="PS50949">
    <property type="entry name" value="HTH_GNTR"/>
    <property type="match status" value="1"/>
</dbReference>
<evidence type="ECO:0000256" key="3">
    <source>
        <dbReference type="ARBA" id="ARBA00023163"/>
    </source>
</evidence>
<dbReference type="InterPro" id="IPR011711">
    <property type="entry name" value="GntR_C"/>
</dbReference>
<dbReference type="Gene3D" id="1.10.10.10">
    <property type="entry name" value="Winged helix-like DNA-binding domain superfamily/Winged helix DNA-binding domain"/>
    <property type="match status" value="1"/>
</dbReference>
<keyword evidence="7" id="KW-1185">Reference proteome</keyword>
<evidence type="ECO:0000259" key="5">
    <source>
        <dbReference type="PROSITE" id="PS50949"/>
    </source>
</evidence>
<feature type="domain" description="HTH gntR-type" evidence="5">
    <location>
        <begin position="28"/>
        <end position="96"/>
    </location>
</feature>
<gene>
    <name evidence="6" type="ORF">SLNSH_20100</name>
</gene>
<dbReference type="SMART" id="SM00895">
    <property type="entry name" value="FCD"/>
    <property type="match status" value="1"/>
</dbReference>
<evidence type="ECO:0000313" key="6">
    <source>
        <dbReference type="EMBL" id="PSC03246.1"/>
    </source>
</evidence>
<organism evidence="6 7">
    <name type="scientific">Alsobacter soli</name>
    <dbReference type="NCBI Taxonomy" id="2109933"/>
    <lineage>
        <taxon>Bacteria</taxon>
        <taxon>Pseudomonadati</taxon>
        <taxon>Pseudomonadota</taxon>
        <taxon>Alphaproteobacteria</taxon>
        <taxon>Hyphomicrobiales</taxon>
        <taxon>Alsobacteraceae</taxon>
        <taxon>Alsobacter</taxon>
    </lineage>
</organism>
<dbReference type="RefSeq" id="WP_106339291.1">
    <property type="nucleotide sequence ID" value="NZ_PVZS01000029.1"/>
</dbReference>
<dbReference type="PANTHER" id="PTHR43537">
    <property type="entry name" value="TRANSCRIPTIONAL REGULATOR, GNTR FAMILY"/>
    <property type="match status" value="1"/>
</dbReference>
<protein>
    <submittedName>
        <fullName evidence="6">FadR family transcriptional regulator</fullName>
    </submittedName>
</protein>
<name>A0A2T1HNN0_9HYPH</name>
<dbReference type="PRINTS" id="PR00035">
    <property type="entry name" value="HTHGNTR"/>
</dbReference>
<dbReference type="PANTHER" id="PTHR43537:SF5">
    <property type="entry name" value="UXU OPERON TRANSCRIPTIONAL REGULATOR"/>
    <property type="match status" value="1"/>
</dbReference>
<keyword evidence="3" id="KW-0804">Transcription</keyword>
<dbReference type="InterPro" id="IPR008920">
    <property type="entry name" value="TF_FadR/GntR_C"/>
</dbReference>
<dbReference type="GO" id="GO:0003700">
    <property type="term" value="F:DNA-binding transcription factor activity"/>
    <property type="evidence" value="ECO:0007669"/>
    <property type="project" value="InterPro"/>
</dbReference>
<dbReference type="EMBL" id="PVZS01000029">
    <property type="protein sequence ID" value="PSC03246.1"/>
    <property type="molecule type" value="Genomic_DNA"/>
</dbReference>
<dbReference type="InterPro" id="IPR036388">
    <property type="entry name" value="WH-like_DNA-bd_sf"/>
</dbReference>
<reference evidence="7" key="1">
    <citation type="submission" date="2018-03" db="EMBL/GenBank/DDBJ databases">
        <authorList>
            <person name="Sun L."/>
            <person name="Liu H."/>
            <person name="Chen W."/>
            <person name="Huang K."/>
            <person name="Liu W."/>
            <person name="Gao X."/>
        </authorList>
    </citation>
    <scope>NUCLEOTIDE SEQUENCE [LARGE SCALE GENOMIC DNA]</scope>
    <source>
        <strain evidence="7">SH9</strain>
    </source>
</reference>